<gene>
    <name evidence="2" type="ORF">CYCCA115_LOCUS5289</name>
</gene>
<dbReference type="Proteomes" id="UP001295423">
    <property type="component" value="Unassembled WGS sequence"/>
</dbReference>
<feature type="transmembrane region" description="Helical" evidence="1">
    <location>
        <begin position="48"/>
        <end position="71"/>
    </location>
</feature>
<evidence type="ECO:0000256" key="1">
    <source>
        <dbReference type="SAM" id="Phobius"/>
    </source>
</evidence>
<name>A0AAD2FGI7_9STRA</name>
<proteinExistence type="predicted"/>
<keyword evidence="3" id="KW-1185">Reference proteome</keyword>
<evidence type="ECO:0000313" key="3">
    <source>
        <dbReference type="Proteomes" id="UP001295423"/>
    </source>
</evidence>
<feature type="transmembrane region" description="Helical" evidence="1">
    <location>
        <begin position="91"/>
        <end position="109"/>
    </location>
</feature>
<feature type="transmembrane region" description="Helical" evidence="1">
    <location>
        <begin position="12"/>
        <end position="41"/>
    </location>
</feature>
<protein>
    <recommendedName>
        <fullName evidence="4">Transmembrane protein</fullName>
    </recommendedName>
</protein>
<comment type="caution">
    <text evidence="2">The sequence shown here is derived from an EMBL/GenBank/DDBJ whole genome shotgun (WGS) entry which is preliminary data.</text>
</comment>
<dbReference type="EMBL" id="CAKOGP040000557">
    <property type="protein sequence ID" value="CAJ1936635.1"/>
    <property type="molecule type" value="Genomic_DNA"/>
</dbReference>
<reference evidence="2" key="1">
    <citation type="submission" date="2023-08" db="EMBL/GenBank/DDBJ databases">
        <authorList>
            <person name="Audoor S."/>
            <person name="Bilcke G."/>
        </authorList>
    </citation>
    <scope>NUCLEOTIDE SEQUENCE</scope>
</reference>
<accession>A0AAD2FGI7</accession>
<keyword evidence="1" id="KW-1133">Transmembrane helix</keyword>
<dbReference type="AlphaFoldDB" id="A0AAD2FGI7"/>
<evidence type="ECO:0008006" key="4">
    <source>
        <dbReference type="Google" id="ProtNLM"/>
    </source>
</evidence>
<organism evidence="2 3">
    <name type="scientific">Cylindrotheca closterium</name>
    <dbReference type="NCBI Taxonomy" id="2856"/>
    <lineage>
        <taxon>Eukaryota</taxon>
        <taxon>Sar</taxon>
        <taxon>Stramenopiles</taxon>
        <taxon>Ochrophyta</taxon>
        <taxon>Bacillariophyta</taxon>
        <taxon>Bacillariophyceae</taxon>
        <taxon>Bacillariophycidae</taxon>
        <taxon>Bacillariales</taxon>
        <taxon>Bacillariaceae</taxon>
        <taxon>Cylindrotheca</taxon>
    </lineage>
</organism>
<keyword evidence="1" id="KW-0472">Membrane</keyword>
<keyword evidence="1" id="KW-0812">Transmembrane</keyword>
<sequence length="124" mass="12773">MANNLLCAQILSVIAFILSLAGWWLAWVAGLIATIILWIACCCGLPRLVWVAVSVMAVIAAIGEILALAGVVGGDRIYCGNDSCGGPVGTIIIAVVALVSWVVVASVAWRQGEGSGKTSHDLPT</sequence>
<evidence type="ECO:0000313" key="2">
    <source>
        <dbReference type="EMBL" id="CAJ1936635.1"/>
    </source>
</evidence>